<dbReference type="Gene3D" id="2.60.40.10">
    <property type="entry name" value="Immunoglobulins"/>
    <property type="match status" value="1"/>
</dbReference>
<keyword evidence="2" id="KW-0472">Membrane</keyword>
<proteinExistence type="predicted"/>
<sequence>MPRGSQAMQTIGSGQNSLVCFMLCLILVRASPDQSTLTVQSHRIQELHACTGTSAYIPWPMKVMSRTGHKATVITLSFRERRGVKATEIASYTLKDKLVGKHRYKERLQMSEEHSGVFLKSVSFADDGIFTAQARTASGRVWTRSTNLTVHVRPVIKGEKLTVGKAELLSPEGGSEKLHCVKLTCGLLEYIGYPPTHYVWQSKNKVLAVEAAHDDVLSILELCGPFEDEVTCSIGGFSSICTYDYVGSIFIDLPAPLTNTSEVTTAAVSNDLVLMIVAPLLAVGIPLIILAVWMLSHLMGDRRRRAWNSQPNHADEADVEDNILAKQARKTEELSDDEAGDDNGNNDEDTISRSRGTLNGIPGEQGHNAVRVMEGDRVNRASTPWPGSHANCNSVPGRGHAGRSAESPDSVVKSPFSTLDSRSTGDGSALGPGVATLEGYHGRGNTFNLDNTLPKTRVGFDFARRDQGEIHRASEDEEEEEDDLDEVQQPLVEATLV</sequence>
<dbReference type="EMBL" id="JAWDGP010000708">
    <property type="protein sequence ID" value="KAK3798177.1"/>
    <property type="molecule type" value="Genomic_DNA"/>
</dbReference>
<protein>
    <recommendedName>
        <fullName evidence="6">Ig-like domain-containing protein</fullName>
    </recommendedName>
</protein>
<evidence type="ECO:0000256" key="3">
    <source>
        <dbReference type="SAM" id="SignalP"/>
    </source>
</evidence>
<organism evidence="4 5">
    <name type="scientific">Elysia crispata</name>
    <name type="common">lettuce slug</name>
    <dbReference type="NCBI Taxonomy" id="231223"/>
    <lineage>
        <taxon>Eukaryota</taxon>
        <taxon>Metazoa</taxon>
        <taxon>Spiralia</taxon>
        <taxon>Lophotrochozoa</taxon>
        <taxon>Mollusca</taxon>
        <taxon>Gastropoda</taxon>
        <taxon>Heterobranchia</taxon>
        <taxon>Euthyneura</taxon>
        <taxon>Panpulmonata</taxon>
        <taxon>Sacoglossa</taxon>
        <taxon>Placobranchoidea</taxon>
        <taxon>Plakobranchidae</taxon>
        <taxon>Elysia</taxon>
    </lineage>
</organism>
<feature type="transmembrane region" description="Helical" evidence="2">
    <location>
        <begin position="272"/>
        <end position="295"/>
    </location>
</feature>
<dbReference type="InterPro" id="IPR013783">
    <property type="entry name" value="Ig-like_fold"/>
</dbReference>
<dbReference type="Proteomes" id="UP001283361">
    <property type="component" value="Unassembled WGS sequence"/>
</dbReference>
<feature type="compositionally biased region" description="Basic and acidic residues" evidence="1">
    <location>
        <begin position="464"/>
        <end position="474"/>
    </location>
</feature>
<evidence type="ECO:0000256" key="1">
    <source>
        <dbReference type="SAM" id="MobiDB-lite"/>
    </source>
</evidence>
<feature type="region of interest" description="Disordered" evidence="1">
    <location>
        <begin position="329"/>
        <end position="367"/>
    </location>
</feature>
<dbReference type="AlphaFoldDB" id="A0AAE1B3Z2"/>
<accession>A0AAE1B3Z2</accession>
<evidence type="ECO:0000256" key="2">
    <source>
        <dbReference type="SAM" id="Phobius"/>
    </source>
</evidence>
<comment type="caution">
    <text evidence="4">The sequence shown here is derived from an EMBL/GenBank/DDBJ whole genome shotgun (WGS) entry which is preliminary data.</text>
</comment>
<reference evidence="4" key="1">
    <citation type="journal article" date="2023" name="G3 (Bethesda)">
        <title>A reference genome for the long-term kleptoplast-retaining sea slug Elysia crispata morphotype clarki.</title>
        <authorList>
            <person name="Eastman K.E."/>
            <person name="Pendleton A.L."/>
            <person name="Shaikh M.A."/>
            <person name="Suttiyut T."/>
            <person name="Ogas R."/>
            <person name="Tomko P."/>
            <person name="Gavelis G."/>
            <person name="Widhalm J.R."/>
            <person name="Wisecaver J.H."/>
        </authorList>
    </citation>
    <scope>NUCLEOTIDE SEQUENCE</scope>
    <source>
        <strain evidence="4">ECLA1</strain>
    </source>
</reference>
<feature type="signal peptide" evidence="3">
    <location>
        <begin position="1"/>
        <end position="30"/>
    </location>
</feature>
<keyword evidence="3" id="KW-0732">Signal</keyword>
<evidence type="ECO:0000313" key="4">
    <source>
        <dbReference type="EMBL" id="KAK3798177.1"/>
    </source>
</evidence>
<name>A0AAE1B3Z2_9GAST</name>
<feature type="region of interest" description="Disordered" evidence="1">
    <location>
        <begin position="464"/>
        <end position="497"/>
    </location>
</feature>
<evidence type="ECO:0008006" key="6">
    <source>
        <dbReference type="Google" id="ProtNLM"/>
    </source>
</evidence>
<feature type="compositionally biased region" description="Acidic residues" evidence="1">
    <location>
        <begin position="475"/>
        <end position="486"/>
    </location>
</feature>
<feature type="region of interest" description="Disordered" evidence="1">
    <location>
        <begin position="379"/>
        <end position="432"/>
    </location>
</feature>
<evidence type="ECO:0000313" key="5">
    <source>
        <dbReference type="Proteomes" id="UP001283361"/>
    </source>
</evidence>
<keyword evidence="2" id="KW-0812">Transmembrane</keyword>
<gene>
    <name evidence="4" type="ORF">RRG08_009499</name>
</gene>
<keyword evidence="5" id="KW-1185">Reference proteome</keyword>
<feature type="chain" id="PRO_5041943617" description="Ig-like domain-containing protein" evidence="3">
    <location>
        <begin position="31"/>
        <end position="497"/>
    </location>
</feature>
<feature type="compositionally biased region" description="Acidic residues" evidence="1">
    <location>
        <begin position="334"/>
        <end position="349"/>
    </location>
</feature>
<feature type="compositionally biased region" description="Polar residues" evidence="1">
    <location>
        <begin position="415"/>
        <end position="426"/>
    </location>
</feature>
<keyword evidence="2" id="KW-1133">Transmembrane helix</keyword>